<evidence type="ECO:0000313" key="2">
    <source>
        <dbReference type="EMBL" id="ACN34999.1"/>
    </source>
</evidence>
<keyword evidence="1" id="KW-0732">Signal</keyword>
<evidence type="ECO:0000256" key="1">
    <source>
        <dbReference type="SAM" id="SignalP"/>
    </source>
</evidence>
<sequence length="100" mass="10543">MVYLLLKLVLLLPVGAEGLLWPSIAHAIPQLSPVAASLLVLPLCGRATGTTVVSQAHKRAICSSFRSRPPLPGRPPAARARPRACALLSRRLSESCLKGG</sequence>
<organism evidence="2">
    <name type="scientific">Zea mays</name>
    <name type="common">Maize</name>
    <dbReference type="NCBI Taxonomy" id="4577"/>
    <lineage>
        <taxon>Eukaryota</taxon>
        <taxon>Viridiplantae</taxon>
        <taxon>Streptophyta</taxon>
        <taxon>Embryophyta</taxon>
        <taxon>Tracheophyta</taxon>
        <taxon>Spermatophyta</taxon>
        <taxon>Magnoliopsida</taxon>
        <taxon>Liliopsida</taxon>
        <taxon>Poales</taxon>
        <taxon>Poaceae</taxon>
        <taxon>PACMAD clade</taxon>
        <taxon>Panicoideae</taxon>
        <taxon>Andropogonodae</taxon>
        <taxon>Andropogoneae</taxon>
        <taxon>Tripsacinae</taxon>
        <taxon>Zea</taxon>
    </lineage>
</organism>
<feature type="chain" id="PRO_5009949710" description="Secreted protein" evidence="1">
    <location>
        <begin position="17"/>
        <end position="100"/>
    </location>
</feature>
<proteinExistence type="evidence at transcript level"/>
<accession>C0PII3</accession>
<evidence type="ECO:0008006" key="3">
    <source>
        <dbReference type="Google" id="ProtNLM"/>
    </source>
</evidence>
<reference evidence="2" key="2">
    <citation type="submission" date="2012-06" db="EMBL/GenBank/DDBJ databases">
        <authorList>
            <person name="Yu Y."/>
            <person name="Currie J."/>
            <person name="Lomeli R."/>
            <person name="Angelova A."/>
            <person name="Collura K."/>
            <person name="Wissotski M."/>
            <person name="Campos D."/>
            <person name="Kudrna D."/>
            <person name="Golser W."/>
            <person name="Ashely E."/>
            <person name="Descour A."/>
            <person name="Fernandes J."/>
            <person name="Soderlund C."/>
            <person name="Walbot V."/>
        </authorList>
    </citation>
    <scope>NUCLEOTIDE SEQUENCE</scope>
    <source>
        <strain evidence="2">B73</strain>
    </source>
</reference>
<dbReference type="EMBL" id="BT068102">
    <property type="protein sequence ID" value="ACN34999.1"/>
    <property type="molecule type" value="mRNA"/>
</dbReference>
<dbReference type="HOGENOM" id="CLU_2310150_0_0_1"/>
<feature type="signal peptide" evidence="1">
    <location>
        <begin position="1"/>
        <end position="16"/>
    </location>
</feature>
<reference evidence="2" key="1">
    <citation type="journal article" date="2009" name="PLoS Genet.">
        <title>Sequencing, mapping, and analysis of 27,455 maize full-length cDNAs.</title>
        <authorList>
            <person name="Soderlund C."/>
            <person name="Descour A."/>
            <person name="Kudrna D."/>
            <person name="Bomhoff M."/>
            <person name="Boyd L."/>
            <person name="Currie J."/>
            <person name="Angelova A."/>
            <person name="Collura K."/>
            <person name="Wissotski M."/>
            <person name="Ashley E."/>
            <person name="Morrow D."/>
            <person name="Fernandes J."/>
            <person name="Walbot V."/>
            <person name="Yu Y."/>
        </authorList>
    </citation>
    <scope>NUCLEOTIDE SEQUENCE</scope>
    <source>
        <strain evidence="2">B73</strain>
    </source>
</reference>
<protein>
    <recommendedName>
        <fullName evidence="3">Secreted protein</fullName>
    </recommendedName>
</protein>
<dbReference type="AlphaFoldDB" id="C0PII3"/>
<name>C0PII3_MAIZE</name>